<accession>A0A4Q1BU60</accession>
<dbReference type="PROSITE" id="PS00216">
    <property type="entry name" value="SUGAR_TRANSPORT_1"/>
    <property type="match status" value="1"/>
</dbReference>
<dbReference type="Pfam" id="PF00076">
    <property type="entry name" value="RRM_1"/>
    <property type="match status" value="1"/>
</dbReference>
<keyword evidence="4" id="KW-0762">Sugar transport</keyword>
<dbReference type="FunCoup" id="A0A4Q1BU60">
    <property type="interactions" value="226"/>
</dbReference>
<keyword evidence="9" id="KW-0694">RNA-binding</keyword>
<dbReference type="Gene3D" id="3.30.70.330">
    <property type="match status" value="1"/>
</dbReference>
<dbReference type="PROSITE" id="PS50102">
    <property type="entry name" value="RRM"/>
    <property type="match status" value="1"/>
</dbReference>
<feature type="transmembrane region" description="Helical" evidence="11">
    <location>
        <begin position="442"/>
        <end position="463"/>
    </location>
</feature>
<dbReference type="InterPro" id="IPR005829">
    <property type="entry name" value="Sugar_transporter_CS"/>
</dbReference>
<name>A0A4Q1BU60_TREME</name>
<evidence type="ECO:0000256" key="5">
    <source>
        <dbReference type="ARBA" id="ARBA00022692"/>
    </source>
</evidence>
<dbReference type="AlphaFoldDB" id="A0A4Q1BU60"/>
<gene>
    <name evidence="14" type="ORF">M231_01133</name>
</gene>
<dbReference type="PROSITE" id="PS50850">
    <property type="entry name" value="MFS"/>
    <property type="match status" value="1"/>
</dbReference>
<feature type="compositionally biased region" description="Basic and acidic residues" evidence="10">
    <location>
        <begin position="13"/>
        <end position="34"/>
    </location>
</feature>
<dbReference type="PRINTS" id="PR00171">
    <property type="entry name" value="SUGRTRNSPORT"/>
</dbReference>
<evidence type="ECO:0000256" key="2">
    <source>
        <dbReference type="ARBA" id="ARBA00010992"/>
    </source>
</evidence>
<evidence type="ECO:0000259" key="12">
    <source>
        <dbReference type="PROSITE" id="PS50102"/>
    </source>
</evidence>
<sequence length="670" mass="76311">MSDPNDVWQNGTADRDASPQRREDDREVRRDRSRSPARNGNGAPREEAVPLNTGNNLHVYKAQIMMDPHTQETRGFGFVKMENNDDAQACIDQLSGTMLEGKTITVSHARRGRARTPTPGQYQGVKGDRVTRPGGDRYRSSGSYGREERPYVPRADDQRYVRPDDRRYDDRRYDDRRRDDYRERRDYRERDGYDDRRRDDRRDTYDRRDERPRFDDRPPRDDRPARVDDRPARYEERYVSAFSSWVQIMMGRFIAGWGVGALSSAVPVFVSETGPKEIRGSLVAFYQLQITFGILTAYCFSIAARPIKSHGGAWRTVVGLGWIWALILGIGILFMPESPRWLIQRGMYNDARKSLARVRGVTVDTNHVQYAFDEIAADVKKEEASGEGTWFECFIGKWGIPKLAYRTYLLMMLQALQQLTGANAFFYFGSSIFISVGLQDSFVTQIILGAVNFICTFLGIYVMERFGRRWPLIVGALWQSAWLFAFAAVGVTQDTSTKATGSFLVAAACMFILGYASTWAPGIRILTGETFPTRTRQKQAGLAVASNWTWNFLLAFFTPFIVSSIDLAYGFIFAGCNLFGAVFVYLFLYESSGLSLEHVNAMYGTPGLKAWHSAEWKPEDFSSRRSEWEDSKSSTGQLENTAPRQDSEETMRELHRNSYGGVPKPVVSRV</sequence>
<evidence type="ECO:0000256" key="10">
    <source>
        <dbReference type="SAM" id="MobiDB-lite"/>
    </source>
</evidence>
<dbReference type="OrthoDB" id="5141738at2759"/>
<evidence type="ECO:0000256" key="8">
    <source>
        <dbReference type="ARBA" id="ARBA00049119"/>
    </source>
</evidence>
<feature type="transmembrane region" description="Helical" evidence="11">
    <location>
        <begin position="540"/>
        <end position="562"/>
    </location>
</feature>
<feature type="transmembrane region" description="Helical" evidence="11">
    <location>
        <begin position="415"/>
        <end position="436"/>
    </location>
</feature>
<feature type="region of interest" description="Disordered" evidence="10">
    <location>
        <begin position="106"/>
        <end position="171"/>
    </location>
</feature>
<dbReference type="Pfam" id="PF00083">
    <property type="entry name" value="Sugar_tr"/>
    <property type="match status" value="1"/>
</dbReference>
<dbReference type="InterPro" id="IPR020846">
    <property type="entry name" value="MFS_dom"/>
</dbReference>
<proteinExistence type="inferred from homology"/>
<reference evidence="14 15" key="1">
    <citation type="submission" date="2016-06" db="EMBL/GenBank/DDBJ databases">
        <title>Evolution of pathogenesis and genome organization in the Tremellales.</title>
        <authorList>
            <person name="Cuomo C."/>
            <person name="Litvintseva A."/>
            <person name="Heitman J."/>
            <person name="Chen Y."/>
            <person name="Sun S."/>
            <person name="Springer D."/>
            <person name="Dromer F."/>
            <person name="Young S."/>
            <person name="Zeng Q."/>
            <person name="Chapman S."/>
            <person name="Gujja S."/>
            <person name="Saif S."/>
            <person name="Birren B."/>
        </authorList>
    </citation>
    <scope>NUCLEOTIDE SEQUENCE [LARGE SCALE GENOMIC DNA]</scope>
    <source>
        <strain evidence="14 15">ATCC 28783</strain>
    </source>
</reference>
<evidence type="ECO:0000256" key="6">
    <source>
        <dbReference type="ARBA" id="ARBA00022989"/>
    </source>
</evidence>
<feature type="region of interest" description="Disordered" evidence="10">
    <location>
        <begin position="1"/>
        <end position="53"/>
    </location>
</feature>
<dbReference type="GO" id="GO:0005886">
    <property type="term" value="C:plasma membrane"/>
    <property type="evidence" value="ECO:0007669"/>
    <property type="project" value="TreeGrafter"/>
</dbReference>
<keyword evidence="6 11" id="KW-1133">Transmembrane helix</keyword>
<dbReference type="InterPro" id="IPR005828">
    <property type="entry name" value="MFS_sugar_transport-like"/>
</dbReference>
<feature type="transmembrane region" description="Helical" evidence="11">
    <location>
        <begin position="503"/>
        <end position="520"/>
    </location>
</feature>
<feature type="transmembrane region" description="Helical" evidence="11">
    <location>
        <begin position="568"/>
        <end position="588"/>
    </location>
</feature>
<feature type="domain" description="Major facilitator superfamily (MFS) profile" evidence="13">
    <location>
        <begin position="47"/>
        <end position="592"/>
    </location>
</feature>
<comment type="subcellular location">
    <subcellularLocation>
        <location evidence="1">Membrane</location>
        <topology evidence="1">Multi-pass membrane protein</topology>
    </subcellularLocation>
</comment>
<dbReference type="PANTHER" id="PTHR48022">
    <property type="entry name" value="PLASTIDIC GLUCOSE TRANSPORTER 4"/>
    <property type="match status" value="1"/>
</dbReference>
<dbReference type="InterPro" id="IPR050360">
    <property type="entry name" value="MFS_Sugar_Transporters"/>
</dbReference>
<dbReference type="InterPro" id="IPR003663">
    <property type="entry name" value="Sugar/inositol_transpt"/>
</dbReference>
<dbReference type="GO" id="GO:0003723">
    <property type="term" value="F:RNA binding"/>
    <property type="evidence" value="ECO:0007669"/>
    <property type="project" value="UniProtKB-UniRule"/>
</dbReference>
<evidence type="ECO:0000256" key="9">
    <source>
        <dbReference type="PROSITE-ProRule" id="PRU00176"/>
    </source>
</evidence>
<dbReference type="PANTHER" id="PTHR48022:SF75">
    <property type="entry name" value="GALACTOSE TRANSPORTER-RELATED"/>
    <property type="match status" value="1"/>
</dbReference>
<feature type="transmembrane region" description="Helical" evidence="11">
    <location>
        <begin position="282"/>
        <end position="304"/>
    </location>
</feature>
<keyword evidence="5 11" id="KW-0812">Transmembrane</keyword>
<dbReference type="VEuPathDB" id="FungiDB:TREMEDRAFT_71013"/>
<evidence type="ECO:0000256" key="3">
    <source>
        <dbReference type="ARBA" id="ARBA00022448"/>
    </source>
</evidence>
<comment type="caution">
    <text evidence="14">The sequence shown here is derived from an EMBL/GenBank/DDBJ whole genome shotgun (WGS) entry which is preliminary data.</text>
</comment>
<organism evidence="14 15">
    <name type="scientific">Tremella mesenterica</name>
    <name type="common">Jelly fungus</name>
    <dbReference type="NCBI Taxonomy" id="5217"/>
    <lineage>
        <taxon>Eukaryota</taxon>
        <taxon>Fungi</taxon>
        <taxon>Dikarya</taxon>
        <taxon>Basidiomycota</taxon>
        <taxon>Agaricomycotina</taxon>
        <taxon>Tremellomycetes</taxon>
        <taxon>Tremellales</taxon>
        <taxon>Tremellaceae</taxon>
        <taxon>Tremella</taxon>
    </lineage>
</organism>
<dbReference type="InterPro" id="IPR035979">
    <property type="entry name" value="RBD_domain_sf"/>
</dbReference>
<evidence type="ECO:0000256" key="7">
    <source>
        <dbReference type="ARBA" id="ARBA00023136"/>
    </source>
</evidence>
<feature type="compositionally biased region" description="Basic and acidic residues" evidence="10">
    <location>
        <begin position="645"/>
        <end position="656"/>
    </location>
</feature>
<dbReference type="NCBIfam" id="TIGR00879">
    <property type="entry name" value="SP"/>
    <property type="match status" value="1"/>
</dbReference>
<evidence type="ECO:0000256" key="1">
    <source>
        <dbReference type="ARBA" id="ARBA00004141"/>
    </source>
</evidence>
<feature type="domain" description="RRM" evidence="12">
    <location>
        <begin position="59"/>
        <end position="111"/>
    </location>
</feature>
<evidence type="ECO:0000259" key="13">
    <source>
        <dbReference type="PROSITE" id="PS50850"/>
    </source>
</evidence>
<evidence type="ECO:0000256" key="11">
    <source>
        <dbReference type="SAM" id="Phobius"/>
    </source>
</evidence>
<dbReference type="InterPro" id="IPR036259">
    <property type="entry name" value="MFS_trans_sf"/>
</dbReference>
<feature type="transmembrane region" description="Helical" evidence="11">
    <location>
        <begin position="470"/>
        <end position="491"/>
    </location>
</feature>
<dbReference type="SUPFAM" id="SSF54928">
    <property type="entry name" value="RNA-binding domain, RBD"/>
    <property type="match status" value="1"/>
</dbReference>
<feature type="transmembrane region" description="Helical" evidence="11">
    <location>
        <begin position="316"/>
        <end position="335"/>
    </location>
</feature>
<dbReference type="Proteomes" id="UP000289152">
    <property type="component" value="Unassembled WGS sequence"/>
</dbReference>
<keyword evidence="3" id="KW-0813">Transport</keyword>
<keyword evidence="7 11" id="KW-0472">Membrane</keyword>
<feature type="region of interest" description="Disordered" evidence="10">
    <location>
        <begin position="193"/>
        <end position="228"/>
    </location>
</feature>
<dbReference type="Gene3D" id="1.20.1250.20">
    <property type="entry name" value="MFS general substrate transporter like domains"/>
    <property type="match status" value="1"/>
</dbReference>
<feature type="compositionally biased region" description="Basic and acidic residues" evidence="10">
    <location>
        <begin position="622"/>
        <end position="632"/>
    </location>
</feature>
<evidence type="ECO:0000256" key="4">
    <source>
        <dbReference type="ARBA" id="ARBA00022597"/>
    </source>
</evidence>
<protein>
    <recommendedName>
        <fullName evidence="16">Major facilitator superfamily (MFS) profile domain-containing protein</fullName>
    </recommendedName>
</protein>
<dbReference type="GO" id="GO:0005351">
    <property type="term" value="F:carbohydrate:proton symporter activity"/>
    <property type="evidence" value="ECO:0007669"/>
    <property type="project" value="TreeGrafter"/>
</dbReference>
<dbReference type="InterPro" id="IPR000504">
    <property type="entry name" value="RRM_dom"/>
</dbReference>
<dbReference type="InterPro" id="IPR012677">
    <property type="entry name" value="Nucleotide-bd_a/b_plait_sf"/>
</dbReference>
<dbReference type="InParanoid" id="A0A4Q1BU60"/>
<evidence type="ECO:0000313" key="15">
    <source>
        <dbReference type="Proteomes" id="UP000289152"/>
    </source>
</evidence>
<comment type="similarity">
    <text evidence="2">Belongs to the major facilitator superfamily. Sugar transporter (TC 2.A.1.1) family.</text>
</comment>
<feature type="region of interest" description="Disordered" evidence="10">
    <location>
        <begin position="622"/>
        <end position="670"/>
    </location>
</feature>
<feature type="transmembrane region" description="Helical" evidence="11">
    <location>
        <begin position="249"/>
        <end position="270"/>
    </location>
</feature>
<keyword evidence="15" id="KW-1185">Reference proteome</keyword>
<evidence type="ECO:0008006" key="16">
    <source>
        <dbReference type="Google" id="ProtNLM"/>
    </source>
</evidence>
<feature type="compositionally biased region" description="Polar residues" evidence="10">
    <location>
        <begin position="633"/>
        <end position="644"/>
    </location>
</feature>
<evidence type="ECO:0000313" key="14">
    <source>
        <dbReference type="EMBL" id="RXK41634.1"/>
    </source>
</evidence>
<dbReference type="SUPFAM" id="SSF103473">
    <property type="entry name" value="MFS general substrate transporter"/>
    <property type="match status" value="1"/>
</dbReference>
<comment type="catalytic activity">
    <reaction evidence="8">
        <text>myo-inositol(out) + H(+)(out) = myo-inositol(in) + H(+)(in)</text>
        <dbReference type="Rhea" id="RHEA:60364"/>
        <dbReference type="ChEBI" id="CHEBI:15378"/>
        <dbReference type="ChEBI" id="CHEBI:17268"/>
    </reaction>
</comment>
<feature type="compositionally biased region" description="Basic and acidic residues" evidence="10">
    <location>
        <begin position="126"/>
        <end position="171"/>
    </location>
</feature>
<dbReference type="VEuPathDB" id="FungiDB:TREMEDRAFT_37437"/>
<dbReference type="EMBL" id="SDIL01000007">
    <property type="protein sequence ID" value="RXK41634.1"/>
    <property type="molecule type" value="Genomic_DNA"/>
</dbReference>